<feature type="compositionally biased region" description="Low complexity" evidence="1">
    <location>
        <begin position="57"/>
        <end position="69"/>
    </location>
</feature>
<feature type="compositionally biased region" description="Low complexity" evidence="1">
    <location>
        <begin position="27"/>
        <end position="45"/>
    </location>
</feature>
<keyword evidence="3" id="KW-1185">Reference proteome</keyword>
<comment type="caution">
    <text evidence="2">The sequence shown here is derived from an EMBL/GenBank/DDBJ whole genome shotgun (WGS) entry which is preliminary data.</text>
</comment>
<evidence type="ECO:0000313" key="3">
    <source>
        <dbReference type="Proteomes" id="UP001444661"/>
    </source>
</evidence>
<evidence type="ECO:0000313" key="2">
    <source>
        <dbReference type="EMBL" id="KAK8055745.1"/>
    </source>
</evidence>
<evidence type="ECO:0000256" key="1">
    <source>
        <dbReference type="SAM" id="MobiDB-lite"/>
    </source>
</evidence>
<protein>
    <recommendedName>
        <fullName evidence="4">Letm1 RBD domain-containing protein</fullName>
    </recommendedName>
</protein>
<dbReference type="PANTHER" id="PTHR38887">
    <property type="entry name" value="CHROMOSOME 21, WHOLE GENOME SHOTGUN SEQUENCE"/>
    <property type="match status" value="1"/>
</dbReference>
<name>A0ABR1UCB8_9PEZI</name>
<reference evidence="2 3" key="1">
    <citation type="submission" date="2023-01" db="EMBL/GenBank/DDBJ databases">
        <title>Analysis of 21 Apiospora genomes using comparative genomics revels a genus with tremendous synthesis potential of carbohydrate active enzymes and secondary metabolites.</title>
        <authorList>
            <person name="Sorensen T."/>
        </authorList>
    </citation>
    <scope>NUCLEOTIDE SEQUENCE [LARGE SCALE GENOMIC DNA]</scope>
    <source>
        <strain evidence="2 3">CBS 33761</strain>
    </source>
</reference>
<dbReference type="Proteomes" id="UP001444661">
    <property type="component" value="Unassembled WGS sequence"/>
</dbReference>
<sequence>MVSGTKSKEAEAAEEGLPAYEAVAGPSSVSDRAGASSSGQASPGIAEPPAYHDDQARSSPSAQASSSAADLPGSTVSDCGGQGPTPSEPFNFPTGDALPPSYSPPTPSGGQRPIAIPQSSTDKAAPFLQAYPPSLLSYGIPNNTWASFVKTTNAFLTAKVGDQAIQHAADMGRKIGDVPKWFGKETVAQAKQIRRDVSDQAKKGNYAAAGMGALGGSIALPVGTALRFPRTPRERAAAYVAAANGKWFHGRGLDARLLDSEELAEAVGLSAGRMADLALEHRKGGAQGQMSALEEWIADVEVSAAESIVTLDWGAKTLWLVIFSGVPAVTETAKRTRKGKEKGQASTT</sequence>
<accession>A0ABR1UCB8</accession>
<feature type="region of interest" description="Disordered" evidence="1">
    <location>
        <begin position="1"/>
        <end position="117"/>
    </location>
</feature>
<dbReference type="InterPro" id="IPR053221">
    <property type="entry name" value="Burnettramic_acid_biosynth"/>
</dbReference>
<gene>
    <name evidence="2" type="ORF">PG993_000972</name>
</gene>
<organism evidence="2 3">
    <name type="scientific">Apiospora rasikravindrae</name>
    <dbReference type="NCBI Taxonomy" id="990691"/>
    <lineage>
        <taxon>Eukaryota</taxon>
        <taxon>Fungi</taxon>
        <taxon>Dikarya</taxon>
        <taxon>Ascomycota</taxon>
        <taxon>Pezizomycotina</taxon>
        <taxon>Sordariomycetes</taxon>
        <taxon>Xylariomycetidae</taxon>
        <taxon>Amphisphaeriales</taxon>
        <taxon>Apiosporaceae</taxon>
        <taxon>Apiospora</taxon>
    </lineage>
</organism>
<proteinExistence type="predicted"/>
<dbReference type="PANTHER" id="PTHR38887:SF1">
    <property type="entry name" value="RAS MODIFICATION PROTEIN ERF4"/>
    <property type="match status" value="1"/>
</dbReference>
<dbReference type="EMBL" id="JAQQWK010000001">
    <property type="protein sequence ID" value="KAK8055745.1"/>
    <property type="molecule type" value="Genomic_DNA"/>
</dbReference>
<feature type="compositionally biased region" description="Basic and acidic residues" evidence="1">
    <location>
        <begin position="1"/>
        <end position="11"/>
    </location>
</feature>
<evidence type="ECO:0008006" key="4">
    <source>
        <dbReference type="Google" id="ProtNLM"/>
    </source>
</evidence>